<reference evidence="2" key="1">
    <citation type="journal article" date="2020" name="Nature">
        <title>Giant virus diversity and host interactions through global metagenomics.</title>
        <authorList>
            <person name="Schulz F."/>
            <person name="Roux S."/>
            <person name="Paez-Espino D."/>
            <person name="Jungbluth S."/>
            <person name="Walsh D.A."/>
            <person name="Denef V.J."/>
            <person name="McMahon K.D."/>
            <person name="Konstantinidis K.T."/>
            <person name="Eloe-Fadrosh E.A."/>
            <person name="Kyrpides N.C."/>
            <person name="Woyke T."/>
        </authorList>
    </citation>
    <scope>NUCLEOTIDE SEQUENCE</scope>
    <source>
        <strain evidence="2">GVMAG-M-3300023174-116</strain>
    </source>
</reference>
<name>A0A6C0D567_9ZZZZ</name>
<organism evidence="2">
    <name type="scientific">viral metagenome</name>
    <dbReference type="NCBI Taxonomy" id="1070528"/>
    <lineage>
        <taxon>unclassified sequences</taxon>
        <taxon>metagenomes</taxon>
        <taxon>organismal metagenomes</taxon>
    </lineage>
</organism>
<dbReference type="AlphaFoldDB" id="A0A6C0D567"/>
<proteinExistence type="predicted"/>
<protein>
    <submittedName>
        <fullName evidence="2">Uncharacterized protein</fullName>
    </submittedName>
</protein>
<accession>A0A6C0D567</accession>
<feature type="compositionally biased region" description="Low complexity" evidence="1">
    <location>
        <begin position="167"/>
        <end position="193"/>
    </location>
</feature>
<evidence type="ECO:0000313" key="2">
    <source>
        <dbReference type="EMBL" id="QHT11667.1"/>
    </source>
</evidence>
<dbReference type="EMBL" id="MN739536">
    <property type="protein sequence ID" value="QHT11667.1"/>
    <property type="molecule type" value="Genomic_DNA"/>
</dbReference>
<feature type="region of interest" description="Disordered" evidence="1">
    <location>
        <begin position="140"/>
        <end position="193"/>
    </location>
</feature>
<evidence type="ECO:0000256" key="1">
    <source>
        <dbReference type="SAM" id="MobiDB-lite"/>
    </source>
</evidence>
<sequence>MKKHRITRKKKTLKKYSKARVNRKTIKMKGGGASEYIQYRERQLKRAKEIFSELGYNNHRQLKQKIERLIPLLDNHIKAVSKSNIEIWIDYVEAFDPLINIINGYIASNSNASSILPIPIQTNTQPSSDYIQPSSHYYSSINPNSENDPRLSKITASRSSRRSIYKTPSMSSRRKTPSMSSRRTTPSMRLRDI</sequence>